<feature type="domain" description="Cyclic nucleotide-binding" evidence="1">
    <location>
        <begin position="18"/>
        <end position="105"/>
    </location>
</feature>
<evidence type="ECO:0000313" key="2">
    <source>
        <dbReference type="EMBL" id="RNI21560.1"/>
    </source>
</evidence>
<dbReference type="Pfam" id="PF03445">
    <property type="entry name" value="DUF294"/>
    <property type="match status" value="1"/>
</dbReference>
<dbReference type="Proteomes" id="UP000271678">
    <property type="component" value="Unassembled WGS sequence"/>
</dbReference>
<dbReference type="InterPro" id="IPR000595">
    <property type="entry name" value="cNMP-bd_dom"/>
</dbReference>
<dbReference type="Gene3D" id="2.60.120.10">
    <property type="entry name" value="Jelly Rolls"/>
    <property type="match status" value="1"/>
</dbReference>
<dbReference type="Gene3D" id="3.10.580.10">
    <property type="entry name" value="CBS-domain"/>
    <property type="match status" value="1"/>
</dbReference>
<dbReference type="OrthoDB" id="9789996at2"/>
<accession>A0A3M9M7L7</accession>
<gene>
    <name evidence="2" type="ORF">EFY87_10345</name>
</gene>
<keyword evidence="3" id="KW-1185">Reference proteome</keyword>
<name>A0A3M9M7L7_9MICO</name>
<proteinExistence type="predicted"/>
<comment type="caution">
    <text evidence="2">The sequence shown here is derived from an EMBL/GenBank/DDBJ whole genome shotgun (WGS) entry which is preliminary data.</text>
</comment>
<organism evidence="2 3">
    <name type="scientific">Flexivirga caeni</name>
    <dbReference type="NCBI Taxonomy" id="2294115"/>
    <lineage>
        <taxon>Bacteria</taxon>
        <taxon>Bacillati</taxon>
        <taxon>Actinomycetota</taxon>
        <taxon>Actinomycetes</taxon>
        <taxon>Micrococcales</taxon>
        <taxon>Dermacoccaceae</taxon>
        <taxon>Flexivirga</taxon>
    </lineage>
</organism>
<dbReference type="InterPro" id="IPR046342">
    <property type="entry name" value="CBS_dom_sf"/>
</dbReference>
<sequence length="623" mass="66383">MSDVTPDELASFLAENPPFDALDEAAVAAIAQAATQRTYAVGDTVVDGFREPAEGLFVVLSGRVGLWNSRDALGHDAQELIGAGGVFGFSAMLTGRLIGPKAVALAPSSTAFVPAEQVTTAFSTTSGAKFLAEQIALSQGGGPLHDSSYQVVDDLIVNPPLIVTPDAPAREVARRMTEHGVRYAAVQLPDDSWGIVTDRSLRIRVIVDGAPMDAPASQVMDHPAATTHLGESAAGALITLLDRSAQFLLVLDQDGRMRGAVEPADFAVSGSSGDIALRQQLAQAPTADELVARSQGVPCMVDGLLERGLATSKVTSVYSATVDAVVRRALVLTFARHPQLDLDAFTWFVLGGTARGEAVLSSDLDSAVAFRHQLNDEQQGAYRAAFAEVLELVERAGIPSDPHGATAARAPFARTTAQWRAASRTWMADPVAEQGAIMTSLMVDARPVHGDPGLSTVTKVFADIRAHPTTMRLLLSESLSKRARLHSLGAVLARRAGTFDIKEHALVPVINIARWAALVTGSAALPTTARLRDAGGRGLMLPEVNAATLIDVFEVLQRVRLRYQLRQLAGDLRPTDVMALDRLSPIDRSTITKAVREIAANQRRMGSIAERVDPAEWFDSRSR</sequence>
<dbReference type="CDD" id="cd05401">
    <property type="entry name" value="NT_GlnE_GlnD_like"/>
    <property type="match status" value="1"/>
</dbReference>
<dbReference type="Pfam" id="PF10335">
    <property type="entry name" value="DUF294_C"/>
    <property type="match status" value="1"/>
</dbReference>
<dbReference type="AlphaFoldDB" id="A0A3M9M7L7"/>
<dbReference type="SUPFAM" id="SSF51206">
    <property type="entry name" value="cAMP-binding domain-like"/>
    <property type="match status" value="1"/>
</dbReference>
<dbReference type="InterPro" id="IPR000644">
    <property type="entry name" value="CBS_dom"/>
</dbReference>
<dbReference type="InterPro" id="IPR014710">
    <property type="entry name" value="RmlC-like_jellyroll"/>
</dbReference>
<protein>
    <submittedName>
        <fullName evidence="2">CBS domain-containing protein</fullName>
    </submittedName>
</protein>
<dbReference type="Pfam" id="PF00571">
    <property type="entry name" value="CBS"/>
    <property type="match status" value="1"/>
</dbReference>
<reference evidence="2 3" key="1">
    <citation type="submission" date="2018-11" db="EMBL/GenBank/DDBJ databases">
        <title>Draft genome of Simplicispira Flexivirga sp. BO-16.</title>
        <authorList>
            <person name="Im W.T."/>
        </authorList>
    </citation>
    <scope>NUCLEOTIDE SEQUENCE [LARGE SCALE GENOMIC DNA]</scope>
    <source>
        <strain evidence="2 3">BO-16</strain>
    </source>
</reference>
<evidence type="ECO:0000313" key="3">
    <source>
        <dbReference type="Proteomes" id="UP000271678"/>
    </source>
</evidence>
<dbReference type="GO" id="GO:0008773">
    <property type="term" value="F:[protein-PII] uridylyltransferase activity"/>
    <property type="evidence" value="ECO:0007669"/>
    <property type="project" value="InterPro"/>
</dbReference>
<dbReference type="RefSeq" id="WP_123271409.1">
    <property type="nucleotide sequence ID" value="NZ_RJJQ01000010.1"/>
</dbReference>
<dbReference type="InterPro" id="IPR018490">
    <property type="entry name" value="cNMP-bd_dom_sf"/>
</dbReference>
<dbReference type="EMBL" id="RJJQ01000010">
    <property type="protein sequence ID" value="RNI21560.1"/>
    <property type="molecule type" value="Genomic_DNA"/>
</dbReference>
<dbReference type="InterPro" id="IPR005105">
    <property type="entry name" value="GlnD_Uridyltrans_N"/>
</dbReference>
<dbReference type="SUPFAM" id="SSF54631">
    <property type="entry name" value="CBS-domain pair"/>
    <property type="match status" value="1"/>
</dbReference>
<dbReference type="PROSITE" id="PS50042">
    <property type="entry name" value="CNMP_BINDING_3"/>
    <property type="match status" value="1"/>
</dbReference>
<dbReference type="InterPro" id="IPR018821">
    <property type="entry name" value="DUF294_put_nucleoTrafse_sb-bd"/>
</dbReference>
<evidence type="ECO:0000259" key="1">
    <source>
        <dbReference type="PROSITE" id="PS50042"/>
    </source>
</evidence>